<keyword evidence="1" id="KW-0597">Phosphoprotein</keyword>
<dbReference type="Pfam" id="PF01934">
    <property type="entry name" value="HepT-like"/>
    <property type="match status" value="1"/>
</dbReference>
<dbReference type="InterPro" id="IPR008201">
    <property type="entry name" value="HepT-like"/>
</dbReference>
<dbReference type="PANTHER" id="PTHR34139">
    <property type="entry name" value="UPF0331 PROTEIN MJ0127"/>
    <property type="match status" value="1"/>
</dbReference>
<gene>
    <name evidence="6" type="ORF">IQ215_05290</name>
</gene>
<organism evidence="6 7">
    <name type="scientific">Cyanobacterium stanieri LEGE 03274</name>
    <dbReference type="NCBI Taxonomy" id="1828756"/>
    <lineage>
        <taxon>Bacteria</taxon>
        <taxon>Bacillati</taxon>
        <taxon>Cyanobacteriota</taxon>
        <taxon>Cyanophyceae</taxon>
        <taxon>Oscillatoriophycideae</taxon>
        <taxon>Chroococcales</taxon>
        <taxon>Geminocystaceae</taxon>
        <taxon>Cyanobacterium</taxon>
    </lineage>
</organism>
<dbReference type="RefSeq" id="WP_193800322.1">
    <property type="nucleotide sequence ID" value="NZ_JADEWC010000008.1"/>
</dbReference>
<keyword evidence="5" id="KW-0378">Hydrolase</keyword>
<reference evidence="6 7" key="1">
    <citation type="submission" date="2020-10" db="EMBL/GenBank/DDBJ databases">
        <authorList>
            <person name="Castelo-Branco R."/>
            <person name="Eusebio N."/>
            <person name="Adriana R."/>
            <person name="Vieira A."/>
            <person name="Brugerolle De Fraissinette N."/>
            <person name="Rezende De Castro R."/>
            <person name="Schneider M.P."/>
            <person name="Vasconcelos V."/>
            <person name="Leao P.N."/>
        </authorList>
    </citation>
    <scope>NUCLEOTIDE SEQUENCE [LARGE SCALE GENOMIC DNA]</scope>
    <source>
        <strain evidence="6 7">LEGE 03274</strain>
    </source>
</reference>
<keyword evidence="4" id="KW-0547">Nucleotide-binding</keyword>
<dbReference type="InterPro" id="IPR051813">
    <property type="entry name" value="HepT_RNase_toxin"/>
</dbReference>
<keyword evidence="3" id="KW-0540">Nuclease</keyword>
<evidence type="ECO:0000256" key="5">
    <source>
        <dbReference type="ARBA" id="ARBA00022801"/>
    </source>
</evidence>
<evidence type="ECO:0000256" key="2">
    <source>
        <dbReference type="ARBA" id="ARBA00022649"/>
    </source>
</evidence>
<evidence type="ECO:0000256" key="1">
    <source>
        <dbReference type="ARBA" id="ARBA00022553"/>
    </source>
</evidence>
<proteinExistence type="predicted"/>
<evidence type="ECO:0000256" key="3">
    <source>
        <dbReference type="ARBA" id="ARBA00022722"/>
    </source>
</evidence>
<dbReference type="EMBL" id="JADEWC010000008">
    <property type="protein sequence ID" value="MBE9222107.1"/>
    <property type="molecule type" value="Genomic_DNA"/>
</dbReference>
<name>A0ABR9V2J5_9CHRO</name>
<protein>
    <submittedName>
        <fullName evidence="6">DUF86 domain-containing protein</fullName>
    </submittedName>
</protein>
<comment type="caution">
    <text evidence="6">The sequence shown here is derived from an EMBL/GenBank/DDBJ whole genome shotgun (WGS) entry which is preliminary data.</text>
</comment>
<keyword evidence="2" id="KW-1277">Toxin-antitoxin system</keyword>
<evidence type="ECO:0000313" key="6">
    <source>
        <dbReference type="EMBL" id="MBE9222107.1"/>
    </source>
</evidence>
<dbReference type="PANTHER" id="PTHR34139:SF1">
    <property type="entry name" value="RNASE MJ1380-RELATED"/>
    <property type="match status" value="1"/>
</dbReference>
<evidence type="ECO:0000313" key="7">
    <source>
        <dbReference type="Proteomes" id="UP000654604"/>
    </source>
</evidence>
<dbReference type="Proteomes" id="UP000654604">
    <property type="component" value="Unassembled WGS sequence"/>
</dbReference>
<accession>A0ABR9V2J5</accession>
<keyword evidence="7" id="KW-1185">Reference proteome</keyword>
<evidence type="ECO:0000256" key="4">
    <source>
        <dbReference type="ARBA" id="ARBA00022741"/>
    </source>
</evidence>
<sequence length="106" mass="12228">MDIVNACHKIIKYKNGLNKAQFLENDQVQSAISYQLLIIGEAVKRISFELRNNHPQIPWSLIAGMRDNLIHEYGDTNLDEVWKTSDIDIPQLLELIEKLAPQNNQE</sequence>